<reference evidence="4 5" key="1">
    <citation type="submission" date="2020-03" db="EMBL/GenBank/DDBJ databases">
        <title>Genomic analysis of Bacteroides faecium CBA7301.</title>
        <authorList>
            <person name="Kim J."/>
            <person name="Roh S.W."/>
        </authorList>
    </citation>
    <scope>NUCLEOTIDE SEQUENCE [LARGE SCALE GENOMIC DNA]</scope>
    <source>
        <strain evidence="4 5">CBA7301</strain>
    </source>
</reference>
<name>A0A6H0KT35_9BACE</name>
<dbReference type="Pfam" id="PF01510">
    <property type="entry name" value="Amidase_2"/>
    <property type="match status" value="1"/>
</dbReference>
<accession>A0A6H0KT35</accession>
<dbReference type="InterPro" id="IPR006619">
    <property type="entry name" value="PGRP_domain_met/bac"/>
</dbReference>
<dbReference type="InterPro" id="IPR036505">
    <property type="entry name" value="Amidase/PGRP_sf"/>
</dbReference>
<dbReference type="InterPro" id="IPR015510">
    <property type="entry name" value="PGRP"/>
</dbReference>
<dbReference type="InterPro" id="IPR002502">
    <property type="entry name" value="Amidase_domain"/>
</dbReference>
<evidence type="ECO:0000259" key="3">
    <source>
        <dbReference type="SMART" id="SM00701"/>
    </source>
</evidence>
<comment type="similarity">
    <text evidence="1">Belongs to the N-acetylmuramoyl-L-alanine amidase 2 family.</text>
</comment>
<feature type="domain" description="N-acetylmuramoyl-L-alanine amidase" evidence="2">
    <location>
        <begin position="1"/>
        <end position="126"/>
    </location>
</feature>
<dbReference type="FunFam" id="3.40.80.10:FF:000008">
    <property type="entry name" value="N-acetylmuramoyl-L-alanine amidase"/>
    <property type="match status" value="1"/>
</dbReference>
<dbReference type="SMART" id="SM00701">
    <property type="entry name" value="PGRP"/>
    <property type="match status" value="1"/>
</dbReference>
<dbReference type="GO" id="GO:0008745">
    <property type="term" value="F:N-acetylmuramoyl-L-alanine amidase activity"/>
    <property type="evidence" value="ECO:0007669"/>
    <property type="project" value="InterPro"/>
</dbReference>
<dbReference type="EMBL" id="CP050831">
    <property type="protein sequence ID" value="QIU95658.1"/>
    <property type="molecule type" value="Genomic_DNA"/>
</dbReference>
<dbReference type="PANTHER" id="PTHR11022:SF41">
    <property type="entry name" value="PEPTIDOGLYCAN-RECOGNITION PROTEIN LC-RELATED"/>
    <property type="match status" value="1"/>
</dbReference>
<organism evidence="4 5">
    <name type="scientific">Bacteroides faecium</name>
    <dbReference type="NCBI Taxonomy" id="2715212"/>
    <lineage>
        <taxon>Bacteria</taxon>
        <taxon>Pseudomonadati</taxon>
        <taxon>Bacteroidota</taxon>
        <taxon>Bacteroidia</taxon>
        <taxon>Bacteroidales</taxon>
        <taxon>Bacteroidaceae</taxon>
        <taxon>Bacteroides</taxon>
    </lineage>
</organism>
<dbReference type="PROSITE" id="PS00018">
    <property type="entry name" value="EF_HAND_1"/>
    <property type="match status" value="1"/>
</dbReference>
<dbReference type="RefSeq" id="WP_167964500.1">
    <property type="nucleotide sequence ID" value="NZ_CP050831.1"/>
</dbReference>
<evidence type="ECO:0000259" key="2">
    <source>
        <dbReference type="SMART" id="SM00644"/>
    </source>
</evidence>
<keyword evidence="5" id="KW-1185">Reference proteome</keyword>
<feature type="domain" description="Peptidoglycan recognition protein family" evidence="3">
    <location>
        <begin position="1"/>
        <end position="119"/>
    </location>
</feature>
<sequence length="157" mass="17834">MRKIDLIVIHCSATREDRSLTPDDLETMHRRRGFNGTGYHYYIRKDGTVHLTRPIDRIGAHARGFNAQSIGICYEGGLNCRGCPADTRTPAQWSSLWQLVNLLLEKFPGCRVCGHRDLSPDRNGNGEIEPEEWIKACPCFEVKDEFSGTRVTKKKSN</sequence>
<dbReference type="SMART" id="SM00644">
    <property type="entry name" value="Ami_2"/>
    <property type="match status" value="1"/>
</dbReference>
<dbReference type="PANTHER" id="PTHR11022">
    <property type="entry name" value="PEPTIDOGLYCAN RECOGNITION PROTEIN"/>
    <property type="match status" value="1"/>
</dbReference>
<dbReference type="GO" id="GO:0009253">
    <property type="term" value="P:peptidoglycan catabolic process"/>
    <property type="evidence" value="ECO:0007669"/>
    <property type="project" value="InterPro"/>
</dbReference>
<protein>
    <submittedName>
        <fullName evidence="4">N-acetylmuramoyl-L-alanine amidase</fullName>
    </submittedName>
</protein>
<dbReference type="KEGG" id="bfc:BacF7301_16540"/>
<evidence type="ECO:0000313" key="4">
    <source>
        <dbReference type="EMBL" id="QIU95658.1"/>
    </source>
</evidence>
<dbReference type="InterPro" id="IPR018247">
    <property type="entry name" value="EF_Hand_1_Ca_BS"/>
</dbReference>
<dbReference type="Proteomes" id="UP000501780">
    <property type="component" value="Chromosome"/>
</dbReference>
<evidence type="ECO:0000313" key="5">
    <source>
        <dbReference type="Proteomes" id="UP000501780"/>
    </source>
</evidence>
<dbReference type="CDD" id="cd06583">
    <property type="entry name" value="PGRP"/>
    <property type="match status" value="1"/>
</dbReference>
<gene>
    <name evidence="4" type="ORF">BacF7301_16540</name>
</gene>
<dbReference type="Gene3D" id="3.40.80.10">
    <property type="entry name" value="Peptidoglycan recognition protein-like"/>
    <property type="match status" value="1"/>
</dbReference>
<dbReference type="SUPFAM" id="SSF55846">
    <property type="entry name" value="N-acetylmuramoyl-L-alanine amidase-like"/>
    <property type="match status" value="1"/>
</dbReference>
<dbReference type="AlphaFoldDB" id="A0A6H0KT35"/>
<proteinExistence type="inferred from homology"/>
<evidence type="ECO:0000256" key="1">
    <source>
        <dbReference type="ARBA" id="ARBA00007553"/>
    </source>
</evidence>
<dbReference type="GO" id="GO:0008270">
    <property type="term" value="F:zinc ion binding"/>
    <property type="evidence" value="ECO:0007669"/>
    <property type="project" value="InterPro"/>
</dbReference>